<evidence type="ECO:0000313" key="2">
    <source>
        <dbReference type="Proteomes" id="UP000050794"/>
    </source>
</evidence>
<dbReference type="EMBL" id="UYWY01022798">
    <property type="protein sequence ID" value="VDM46671.1"/>
    <property type="molecule type" value="Genomic_DNA"/>
</dbReference>
<sequence length="101" mass="11388">MGCATNFEEEFPEEAFSVDNVHRLSNFFAAQPGGVIFGPEFEYHPEILSSFRANVVFLSVTVPRDYFLHSSNCTIYQYDRAVPSLHMAGFHAMKFDLSVSA</sequence>
<reference evidence="3" key="1">
    <citation type="submission" date="2016-06" db="UniProtKB">
        <authorList>
            <consortium name="WormBaseParasite"/>
        </authorList>
    </citation>
    <scope>IDENTIFICATION</scope>
</reference>
<evidence type="ECO:0000313" key="1">
    <source>
        <dbReference type="EMBL" id="VDM46671.1"/>
    </source>
</evidence>
<gene>
    <name evidence="1" type="ORF">TCNE_LOCUS15350</name>
</gene>
<evidence type="ECO:0000313" key="3">
    <source>
        <dbReference type="WBParaSite" id="TCNE_0001535101-mRNA-1"/>
    </source>
</evidence>
<dbReference type="AlphaFoldDB" id="A0A183V3N0"/>
<reference evidence="1 2" key="2">
    <citation type="submission" date="2018-11" db="EMBL/GenBank/DDBJ databases">
        <authorList>
            <consortium name="Pathogen Informatics"/>
        </authorList>
    </citation>
    <scope>NUCLEOTIDE SEQUENCE [LARGE SCALE GENOMIC DNA]</scope>
</reference>
<protein>
    <submittedName>
        <fullName evidence="3">CN hydrolase domain-containing protein</fullName>
    </submittedName>
</protein>
<name>A0A183V3N0_TOXCA</name>
<organism evidence="2 3">
    <name type="scientific">Toxocara canis</name>
    <name type="common">Canine roundworm</name>
    <dbReference type="NCBI Taxonomy" id="6265"/>
    <lineage>
        <taxon>Eukaryota</taxon>
        <taxon>Metazoa</taxon>
        <taxon>Ecdysozoa</taxon>
        <taxon>Nematoda</taxon>
        <taxon>Chromadorea</taxon>
        <taxon>Rhabditida</taxon>
        <taxon>Spirurina</taxon>
        <taxon>Ascaridomorpha</taxon>
        <taxon>Ascaridoidea</taxon>
        <taxon>Toxocaridae</taxon>
        <taxon>Toxocara</taxon>
    </lineage>
</organism>
<accession>A0A183V3N0</accession>
<dbReference type="WBParaSite" id="TCNE_0001535101-mRNA-1">
    <property type="protein sequence ID" value="TCNE_0001535101-mRNA-1"/>
    <property type="gene ID" value="TCNE_0001535101"/>
</dbReference>
<keyword evidence="2" id="KW-1185">Reference proteome</keyword>
<dbReference type="Proteomes" id="UP000050794">
    <property type="component" value="Unassembled WGS sequence"/>
</dbReference>
<proteinExistence type="predicted"/>